<evidence type="ECO:0000313" key="5">
    <source>
        <dbReference type="Proteomes" id="UP001057455"/>
    </source>
</evidence>
<feature type="region of interest" description="Disordered" evidence="1">
    <location>
        <begin position="1134"/>
        <end position="1186"/>
    </location>
</feature>
<organism evidence="4 5">
    <name type="scientific">Babesia ovis</name>
    <dbReference type="NCBI Taxonomy" id="5869"/>
    <lineage>
        <taxon>Eukaryota</taxon>
        <taxon>Sar</taxon>
        <taxon>Alveolata</taxon>
        <taxon>Apicomplexa</taxon>
        <taxon>Aconoidasida</taxon>
        <taxon>Piroplasmida</taxon>
        <taxon>Babesiidae</taxon>
        <taxon>Babesia</taxon>
    </lineage>
</organism>
<dbReference type="Gene3D" id="2.130.10.10">
    <property type="entry name" value="YVTN repeat-like/Quinoprotein amine dehydrogenase"/>
    <property type="match status" value="1"/>
</dbReference>
<evidence type="ECO:0000259" key="2">
    <source>
        <dbReference type="Pfam" id="PF03178"/>
    </source>
</evidence>
<protein>
    <submittedName>
        <fullName evidence="4">CPSF A subunit, putative</fullName>
    </submittedName>
</protein>
<dbReference type="InterPro" id="IPR015943">
    <property type="entry name" value="WD40/YVTN_repeat-like_dom_sf"/>
</dbReference>
<gene>
    <name evidence="4" type="ORF">BaOVIS_030540</name>
</gene>
<evidence type="ECO:0000256" key="1">
    <source>
        <dbReference type="SAM" id="MobiDB-lite"/>
    </source>
</evidence>
<feature type="compositionally biased region" description="Basic residues" evidence="1">
    <location>
        <begin position="265"/>
        <end position="277"/>
    </location>
</feature>
<name>A0A9W5WW17_BABOV</name>
<feature type="region of interest" description="Disordered" evidence="1">
    <location>
        <begin position="118"/>
        <end position="285"/>
    </location>
</feature>
<feature type="compositionally biased region" description="Low complexity" evidence="1">
    <location>
        <begin position="228"/>
        <end position="264"/>
    </location>
</feature>
<reference evidence="4" key="1">
    <citation type="submission" date="2019-12" db="EMBL/GenBank/DDBJ databases">
        <title>Genome sequence of Babesia ovis.</title>
        <authorList>
            <person name="Yamagishi J."/>
            <person name="Sevinc F."/>
            <person name="Xuan X."/>
        </authorList>
    </citation>
    <scope>NUCLEOTIDE SEQUENCE</scope>
    <source>
        <strain evidence="4">Selcuk</strain>
    </source>
</reference>
<feature type="compositionally biased region" description="Polar residues" evidence="1">
    <location>
        <begin position="119"/>
        <end position="203"/>
    </location>
</feature>
<evidence type="ECO:0000259" key="3">
    <source>
        <dbReference type="Pfam" id="PF23726"/>
    </source>
</evidence>
<sequence length="2083" mass="231721">MDASTRLAYATLAEATSADSLLCGNFRFPDSRDVVVVRGKQLVLYTLLSTSDKDLVPYDPHDAQSYSRYNIDDGKRVFGKQAVEESLRFVAETTLMDAPLSIHVLRDLIFHSYRRLPPKTTSESPVAGSSTVETSQSVEGNNTVEGNGSGKGNSTDKGAVESSQSVEDNTQDTNNGTLDGPSTSSTPNDTGHTKGYTTVENNGSGKGGSTVETSQSVEGNSTVEDNTQDTSQTTNNDTVDSPSSTPTNNGSPTNNDSPTNNGTTTKRKRRKTGKGGKRPNSANKDEINSTSALLLVFENGRLVVTGFNPLLNTFVTISLHVFDRRFDPRDDGMYDSLPLPEKQRITVIKQTHVSVCRVHKWLSVAHRVKGKQRWAIYIQRHMIALCHDERLIYLVPLVSEFKRPAGAEVYRADPFWERQENGIRPAETDHHSMITVPWMRVGNINEVNIDLKFGFCDERYFLRGLDFLSDDSMCILGLLMATKPETVGMHAMDGPDYTIGGMTYVAAAVNSRTRTFSVVDRVDKLPIDTISITGVPPHLQGGPSFVLTSSDFVIFTRLMSPVLNWQFVSPLGVLNTRFAAKPDVGYKNVFINAMKLNLDLKDYVLDTIGHWFILVPHSRGLVYMGKPACDHNGTLQDILWVKAGEIDFEVTAFQLTMIDGNVEFVATGSGFAIARFLVNVPYGFKEFDSRGRRVNLNVETSGQNGQPDVNNAIKEHSDSIDKNHVEQSDATKEHSDSIDKNHVEQSDATKEHSDVTGDTTEELQEVDIHEIPTTVCFDIPTLSKFLRGYLGEGSLEKLCSVSNHGAVRDSKNVTLPELWQVGCLRPTKGDETQSTKERIITKYKPQRRPWAVNDRQVVEMATLDYVWPKQQSIVGLSDDSKLVVLMEKYPLQNVISVPLQSGSRLVPLVNNGTDSVGTKMLVTWKGSTATVDVDEKLLDIKSKRTLDRRTQIQPEGAARTIEVTVETEEETLTYGTVLDNKYAVQVTATKAVFIDLVENKRVAETDLTKFDDFGSKVCVVEIVDTGLVCLFASGIALVLVVSESAGGPTLAITKKIGAGEIRHISLYRPRRLNNVFGKICLLVLTSKDVLFCYRMDNFMRIFALSGLTQVYPQLFNDKSAHLYIEEEGVPSVVGDTHAVGKRGRGSKQPTDSAEPKEKPFTKTTKSKVRKTVSGKEPRKSRTQAVDTVPVEGDITSALTSSSFKMPVPESIDATIGRWKKLRKYEPSFEYIISLRMLDVAPTDVGPTIVIMMTGRPLLIYRSYLLGCKEYVFELLYHKFVNPIPSALVNVQSQGSPKQRLFMRLKNERNVGNTCISEALVTHNNCGKLEISDVNCATVAFPHISPDDVIYYLVEQRSEMIPVAKPVAQERLMSNAELKSAVEVMQKRWNDFRPPCLRLSSVANRLYIHEYELENVLDMETVLGEAESRVVSLFSIVTQDDLYSRYVIFITQPGTLVLCVPGSLHQETNINGKISLQEIVAGSDEPEYVTTKRMPETTYNPLFCRLRSEDSHGLLAELSCGRVREHAGGLQFNTYFLSNMYHLGNLSARFVAVSHKNYYLSNGVIRANRNATIATLTAGRDIHAVQCGKLVAIVVRKPIPAKEELVKILNERIDLQLRQLETEQLPPGTKPIDIIEPNKQICTLIQTLDLLPQEADAVQPLWRDVVLVFHMGNLHWWFGEYEIEPMEAVLSMTFGIIGNKEYLLVGTCTNLGENVESKGDVVVIDLQSMFQRQPDHSEVFPCQNDSKVRRSPNCAVLNQYCKRIFPGPVTFLSSLNTDFDLIFRPNFKFNEDVANVGKSENVMIYGNEDGGRWTVTHFSPNFGLFVHSVGPRLFVHEVSGKQFLRGAFAEVPLCVSAACVFDKYVVACDINQGVHFFMYRHDAVNDSRTLSKIGATVKKVDLSVVACAPLVNSDALGLVVSDYFANLVLFRSESEPGGRETLVVAAALRPPTRVTHFLRREPDFRHVSVPSGVISFCADGSVLLVVMPESQPFQFFKTVQTTMESMMRLPLGVPRRDYPLFTSQMSQTQHVWPDEQSVLYLDTLRQLPFQSASTLSYLASRLSEDGGLLPYQLLNALYSSLLSL</sequence>
<dbReference type="GO" id="GO:0005634">
    <property type="term" value="C:nucleus"/>
    <property type="evidence" value="ECO:0007669"/>
    <property type="project" value="InterPro"/>
</dbReference>
<dbReference type="EMBL" id="BLIY01000023">
    <property type="protein sequence ID" value="GFE55650.1"/>
    <property type="molecule type" value="Genomic_DNA"/>
</dbReference>
<dbReference type="GO" id="GO:0003676">
    <property type="term" value="F:nucleic acid binding"/>
    <property type="evidence" value="ECO:0007669"/>
    <property type="project" value="InterPro"/>
</dbReference>
<dbReference type="InterPro" id="IPR058543">
    <property type="entry name" value="Beta-prop_RSE1/DDB1/CPSF1_2nd"/>
</dbReference>
<accession>A0A9W5WW17</accession>
<feature type="domain" description="RSE1/DDB1/CPSF1 C-terminal" evidence="2">
    <location>
        <begin position="1819"/>
        <end position="2025"/>
    </location>
</feature>
<dbReference type="OrthoDB" id="6109at2759"/>
<feature type="compositionally biased region" description="Basic and acidic residues" evidence="1">
    <location>
        <begin position="724"/>
        <end position="755"/>
    </location>
</feature>
<dbReference type="Proteomes" id="UP001057455">
    <property type="component" value="Unassembled WGS sequence"/>
</dbReference>
<feature type="region of interest" description="Disordered" evidence="1">
    <location>
        <begin position="724"/>
        <end position="758"/>
    </location>
</feature>
<keyword evidence="5" id="KW-1185">Reference proteome</keyword>
<feature type="domain" description="RSE1/DDB1/CPSF1 second beta-propeller" evidence="3">
    <location>
        <begin position="965"/>
        <end position="1126"/>
    </location>
</feature>
<evidence type="ECO:0000313" key="4">
    <source>
        <dbReference type="EMBL" id="GFE55650.1"/>
    </source>
</evidence>
<proteinExistence type="predicted"/>
<dbReference type="InterPro" id="IPR004871">
    <property type="entry name" value="RSE1/DDB1/CPSF1_C"/>
</dbReference>
<comment type="caution">
    <text evidence="4">The sequence shown here is derived from an EMBL/GenBank/DDBJ whole genome shotgun (WGS) entry which is preliminary data.</text>
</comment>
<dbReference type="Pfam" id="PF23726">
    <property type="entry name" value="Beta-prop_RSE1_2nd"/>
    <property type="match status" value="1"/>
</dbReference>
<dbReference type="Pfam" id="PF03178">
    <property type="entry name" value="CPSF_A"/>
    <property type="match status" value="1"/>
</dbReference>
<feature type="compositionally biased region" description="Polar residues" evidence="1">
    <location>
        <begin position="210"/>
        <end position="224"/>
    </location>
</feature>